<gene>
    <name evidence="2" type="ORF">E4663_17695</name>
</gene>
<evidence type="ECO:0000256" key="1">
    <source>
        <dbReference type="SAM" id="Phobius"/>
    </source>
</evidence>
<sequence>MRTQVIVGLILALLLTQMPIVGKYFAILNTMIHESGHSLMALITGGEVRRISLLPNTAGTTLTGHTSWIGHFLTSVFGYVFASFFGYLFFYLISKGQYKWMIYILLAFLTVNLIFWVRNGYGLFWIVTFGALFIFLLKSGNTALIQYSLVFFASLILVESVTSAFEIMWISFVSPLQAGDAANLSRATRFIPAPIWGVAFFAQSLYFALLAIKQVFRV</sequence>
<feature type="transmembrane region" description="Helical" evidence="1">
    <location>
        <begin position="100"/>
        <end position="117"/>
    </location>
</feature>
<keyword evidence="3" id="KW-1185">Reference proteome</keyword>
<evidence type="ECO:0000313" key="2">
    <source>
        <dbReference type="EMBL" id="TGB01303.1"/>
    </source>
</evidence>
<dbReference type="Pfam" id="PF13398">
    <property type="entry name" value="Peptidase_M50B"/>
    <property type="match status" value="1"/>
</dbReference>
<dbReference type="RefSeq" id="WP_135328604.1">
    <property type="nucleotide sequence ID" value="NZ_SRJC01000007.1"/>
</dbReference>
<proteinExistence type="predicted"/>
<reference evidence="2 3" key="1">
    <citation type="journal article" date="2003" name="Int. J. Syst. Evol. Microbiol.">
        <title>Halobacillus salinus sp. nov., isolated from a salt lake on the coast of the East Sea in Korea.</title>
        <authorList>
            <person name="Yoon J.H."/>
            <person name="Kang K.H."/>
            <person name="Park Y.H."/>
        </authorList>
    </citation>
    <scope>NUCLEOTIDE SEQUENCE [LARGE SCALE GENOMIC DNA]</scope>
    <source>
        <strain evidence="2 3">HSL-3</strain>
    </source>
</reference>
<name>A0A4Z0GVQ0_9BACI</name>
<keyword evidence="1" id="KW-0812">Transmembrane</keyword>
<dbReference type="InterPro" id="IPR049500">
    <property type="entry name" value="Peptidase_M50B-like"/>
</dbReference>
<feature type="transmembrane region" description="Helical" evidence="1">
    <location>
        <begin position="147"/>
        <end position="170"/>
    </location>
</feature>
<evidence type="ECO:0000313" key="3">
    <source>
        <dbReference type="Proteomes" id="UP000297982"/>
    </source>
</evidence>
<organism evidence="2 3">
    <name type="scientific">Halobacillus salinus</name>
    <dbReference type="NCBI Taxonomy" id="192814"/>
    <lineage>
        <taxon>Bacteria</taxon>
        <taxon>Bacillati</taxon>
        <taxon>Bacillota</taxon>
        <taxon>Bacilli</taxon>
        <taxon>Bacillales</taxon>
        <taxon>Bacillaceae</taxon>
        <taxon>Halobacillus</taxon>
    </lineage>
</organism>
<feature type="transmembrane region" description="Helical" evidence="1">
    <location>
        <begin position="68"/>
        <end position="93"/>
    </location>
</feature>
<accession>A0A4Z0GVQ0</accession>
<keyword evidence="1" id="KW-0472">Membrane</keyword>
<dbReference type="EMBL" id="SRJC01000007">
    <property type="protein sequence ID" value="TGB01303.1"/>
    <property type="molecule type" value="Genomic_DNA"/>
</dbReference>
<dbReference type="STRING" id="192814.GCA_900166575_02550"/>
<feature type="transmembrane region" description="Helical" evidence="1">
    <location>
        <begin position="190"/>
        <end position="212"/>
    </location>
</feature>
<feature type="transmembrane region" description="Helical" evidence="1">
    <location>
        <begin position="123"/>
        <end position="140"/>
    </location>
</feature>
<dbReference type="Proteomes" id="UP000297982">
    <property type="component" value="Unassembled WGS sequence"/>
</dbReference>
<keyword evidence="1" id="KW-1133">Transmembrane helix</keyword>
<comment type="caution">
    <text evidence="2">The sequence shown here is derived from an EMBL/GenBank/DDBJ whole genome shotgun (WGS) entry which is preliminary data.</text>
</comment>
<dbReference type="AlphaFoldDB" id="A0A4Z0GVQ0"/>
<protein>
    <submittedName>
        <fullName evidence="2">M50 family peptidase</fullName>
    </submittedName>
</protein>